<evidence type="ECO:0000259" key="1">
    <source>
        <dbReference type="Pfam" id="PF01909"/>
    </source>
</evidence>
<dbReference type="Proteomes" id="UP000185984">
    <property type="component" value="Unassembled WGS sequence"/>
</dbReference>
<evidence type="ECO:0000313" key="3">
    <source>
        <dbReference type="Proteomes" id="UP000185984"/>
    </source>
</evidence>
<dbReference type="Pfam" id="PF01909">
    <property type="entry name" value="NTP_transf_2"/>
    <property type="match status" value="1"/>
</dbReference>
<dbReference type="GO" id="GO:0016779">
    <property type="term" value="F:nucleotidyltransferase activity"/>
    <property type="evidence" value="ECO:0007669"/>
    <property type="project" value="InterPro"/>
</dbReference>
<dbReference type="CDD" id="cd05403">
    <property type="entry name" value="NT_KNTase_like"/>
    <property type="match status" value="1"/>
</dbReference>
<dbReference type="InterPro" id="IPR002934">
    <property type="entry name" value="Polymerase_NTP_transf_dom"/>
</dbReference>
<organism evidence="2 3">
    <name type="scientific">Chroogloeocystis siderophila 5.2 s.c.1</name>
    <dbReference type="NCBI Taxonomy" id="247279"/>
    <lineage>
        <taxon>Bacteria</taxon>
        <taxon>Bacillati</taxon>
        <taxon>Cyanobacteriota</taxon>
        <taxon>Cyanophyceae</taxon>
        <taxon>Oscillatoriophycideae</taxon>
        <taxon>Chroococcales</taxon>
        <taxon>Chroococcaceae</taxon>
        <taxon>Chroogloeocystis</taxon>
    </lineage>
</organism>
<evidence type="ECO:0000313" key="2">
    <source>
        <dbReference type="EMBL" id="OKH28727.1"/>
    </source>
</evidence>
<dbReference type="OrthoDB" id="428157at2"/>
<comment type="caution">
    <text evidence="2">The sequence shown here is derived from an EMBL/GenBank/DDBJ whole genome shotgun (WGS) entry which is preliminary data.</text>
</comment>
<protein>
    <recommendedName>
        <fullName evidence="1">Polymerase nucleotidyl transferase domain-containing protein</fullName>
    </recommendedName>
</protein>
<reference evidence="2 3" key="1">
    <citation type="submission" date="2016-11" db="EMBL/GenBank/DDBJ databases">
        <title>Draft Genome Sequences of Nine Cyanobacterial Strains from Diverse Habitats.</title>
        <authorList>
            <person name="Zhu T."/>
            <person name="Hou S."/>
            <person name="Lu X."/>
            <person name="Hess W.R."/>
        </authorList>
    </citation>
    <scope>NUCLEOTIDE SEQUENCE [LARGE SCALE GENOMIC DNA]</scope>
    <source>
        <strain evidence="2 3">5.2 s.c.1</strain>
    </source>
</reference>
<dbReference type="EMBL" id="MRCC01000002">
    <property type="protein sequence ID" value="OKH28727.1"/>
    <property type="molecule type" value="Genomic_DNA"/>
</dbReference>
<dbReference type="SUPFAM" id="SSF81301">
    <property type="entry name" value="Nucleotidyltransferase"/>
    <property type="match status" value="1"/>
</dbReference>
<gene>
    <name evidence="2" type="ORF">NIES1031_02130</name>
</gene>
<dbReference type="RefSeq" id="WP_073547884.1">
    <property type="nucleotide sequence ID" value="NZ_CAWMVK010000012.1"/>
</dbReference>
<name>A0A1U7HYM3_9CHRO</name>
<dbReference type="AlphaFoldDB" id="A0A1U7HYM3"/>
<keyword evidence="3" id="KW-1185">Reference proteome</keyword>
<dbReference type="InterPro" id="IPR043519">
    <property type="entry name" value="NT_sf"/>
</dbReference>
<proteinExistence type="predicted"/>
<feature type="domain" description="Polymerase nucleotidyl transferase" evidence="1">
    <location>
        <begin position="5"/>
        <end position="40"/>
    </location>
</feature>
<dbReference type="Gene3D" id="3.30.460.10">
    <property type="entry name" value="Beta Polymerase, domain 2"/>
    <property type="match status" value="1"/>
</dbReference>
<sequence>MADYCKRWKIVEFALFGSVLGDDFGLDSDIDVLMTLEPDRGWSLFDWLDVMNQKLYSGLISRNINSSNACRGVISACNNL</sequence>
<accession>A0A1U7HYM3</accession>